<dbReference type="NCBIfam" id="NF004743">
    <property type="entry name" value="PRK06076.1-4"/>
    <property type="match status" value="1"/>
</dbReference>
<evidence type="ECO:0000256" key="7">
    <source>
        <dbReference type="SAM" id="MobiDB-lite"/>
    </source>
</evidence>
<comment type="catalytic activity">
    <reaction evidence="5">
        <text>a quinone + NADH + 5 H(+)(in) = a quinol + NAD(+) + 4 H(+)(out)</text>
        <dbReference type="Rhea" id="RHEA:57888"/>
        <dbReference type="ChEBI" id="CHEBI:15378"/>
        <dbReference type="ChEBI" id="CHEBI:24646"/>
        <dbReference type="ChEBI" id="CHEBI:57540"/>
        <dbReference type="ChEBI" id="CHEBI:57945"/>
        <dbReference type="ChEBI" id="CHEBI:132124"/>
    </reaction>
</comment>
<dbReference type="InterPro" id="IPR001694">
    <property type="entry name" value="NADH_UbQ_OxRdtase_su1/FPO"/>
</dbReference>
<keyword evidence="5" id="KW-1003">Cell membrane</keyword>
<feature type="compositionally biased region" description="Low complexity" evidence="7">
    <location>
        <begin position="456"/>
        <end position="472"/>
    </location>
</feature>
<feature type="transmembrane region" description="Helical" evidence="5">
    <location>
        <begin position="266"/>
        <end position="288"/>
    </location>
</feature>
<dbReference type="AlphaFoldDB" id="A0A846LQ39"/>
<dbReference type="Proteomes" id="UP000648663">
    <property type="component" value="Unassembled WGS sequence"/>
</dbReference>
<keyword evidence="4 5" id="KW-0472">Membrane</keyword>
<evidence type="ECO:0000256" key="4">
    <source>
        <dbReference type="ARBA" id="ARBA00023136"/>
    </source>
</evidence>
<dbReference type="PROSITE" id="PS00667">
    <property type="entry name" value="COMPLEX1_ND1_1"/>
    <property type="match status" value="1"/>
</dbReference>
<dbReference type="NCBIfam" id="NF004741">
    <property type="entry name" value="PRK06076.1-2"/>
    <property type="match status" value="1"/>
</dbReference>
<feature type="transmembrane region" description="Helical" evidence="5">
    <location>
        <begin position="219"/>
        <end position="237"/>
    </location>
</feature>
<evidence type="ECO:0000313" key="8">
    <source>
        <dbReference type="EMBL" id="GGL55284.1"/>
    </source>
</evidence>
<dbReference type="Pfam" id="PF00146">
    <property type="entry name" value="NADHdh"/>
    <property type="match status" value="1"/>
</dbReference>
<keyword evidence="5" id="KW-0874">Quinone</keyword>
<dbReference type="PROSITE" id="PS00668">
    <property type="entry name" value="COMPLEX1_ND1_2"/>
    <property type="match status" value="1"/>
</dbReference>
<protein>
    <recommendedName>
        <fullName evidence="5">NADH-quinone oxidoreductase subunit H</fullName>
        <ecNumber evidence="5">7.1.1.-</ecNumber>
    </recommendedName>
    <alternativeName>
        <fullName evidence="5">NADH dehydrogenase I subunit H</fullName>
    </alternativeName>
    <alternativeName>
        <fullName evidence="5">NDH-1 subunit H</fullName>
    </alternativeName>
</protein>
<feature type="transmembrane region" description="Helical" evidence="5">
    <location>
        <begin position="340"/>
        <end position="364"/>
    </location>
</feature>
<feature type="transmembrane region" description="Helical" evidence="5">
    <location>
        <begin position="132"/>
        <end position="155"/>
    </location>
</feature>
<dbReference type="EMBL" id="BMMI01000001">
    <property type="protein sequence ID" value="GGL55284.1"/>
    <property type="molecule type" value="Genomic_DNA"/>
</dbReference>
<comment type="subcellular location">
    <subcellularLocation>
        <location evidence="5 6">Cell membrane</location>
        <topology evidence="5 6">Multi-pass membrane protein</topology>
    </subcellularLocation>
    <subcellularLocation>
        <location evidence="1">Membrane</location>
        <topology evidence="1">Multi-pass membrane protein</topology>
    </subcellularLocation>
</comment>
<reference evidence="11" key="2">
    <citation type="journal article" date="2019" name="Int. J. Syst. Evol. Microbiol.">
        <title>The Global Catalogue of Microorganisms (GCM) 10K type strain sequencing project: providing services to taxonomists for standard genome sequencing and annotation.</title>
        <authorList>
            <consortium name="The Broad Institute Genomics Platform"/>
            <consortium name="The Broad Institute Genome Sequencing Center for Infectious Disease"/>
            <person name="Wu L."/>
            <person name="Ma J."/>
        </authorList>
    </citation>
    <scope>NUCLEOTIDE SEQUENCE [LARGE SCALE GENOMIC DNA]</scope>
    <source>
        <strain evidence="11">CGMCC 4.5581</strain>
    </source>
</reference>
<reference evidence="8" key="4">
    <citation type="submission" date="2024-05" db="EMBL/GenBank/DDBJ databases">
        <authorList>
            <person name="Sun Q."/>
            <person name="Zhou Y."/>
        </authorList>
    </citation>
    <scope>NUCLEOTIDE SEQUENCE</scope>
    <source>
        <strain evidence="8">CGMCC 4.5581</strain>
    </source>
</reference>
<evidence type="ECO:0000256" key="6">
    <source>
        <dbReference type="RuleBase" id="RU000471"/>
    </source>
</evidence>
<dbReference type="GO" id="GO:0009060">
    <property type="term" value="P:aerobic respiration"/>
    <property type="evidence" value="ECO:0007669"/>
    <property type="project" value="TreeGrafter"/>
</dbReference>
<keyword evidence="5" id="KW-1278">Translocase</keyword>
<dbReference type="GO" id="GO:0016655">
    <property type="term" value="F:oxidoreductase activity, acting on NAD(P)H, quinone or similar compound as acceptor"/>
    <property type="evidence" value="ECO:0007669"/>
    <property type="project" value="UniProtKB-UniRule"/>
</dbReference>
<comment type="similarity">
    <text evidence="5 6">Belongs to the complex I subunit 1 family.</text>
</comment>
<dbReference type="PANTHER" id="PTHR11432">
    <property type="entry name" value="NADH DEHYDROGENASE SUBUNIT 1"/>
    <property type="match status" value="1"/>
</dbReference>
<keyword evidence="5 6" id="KW-0520">NAD</keyword>
<keyword evidence="11" id="KW-1185">Reference proteome</keyword>
<name>A0A846LQ39_9ACTN</name>
<sequence length="479" mass="51748">MTVFAAADQPTLEDFGNDVWWIVLIKIVGIFGVLVLMTLFAIVFERKVVARMQQRIGPNRVGPRGYLQSLADGLKLAFKEDIMPALADKPVYFLAPVIATIPAFLAFSVIPLGPTVSIFGERTPLQLIDSPIGVLIVLACSAMGVYGIVLGGWASGSTYPLLGSLRSAAQMISYEIAMGLSIVAVFLYAGSMSTSEIVAAQADGTELSFFGLEFTGPSWFAVLLPVSFVIYVIAVVGETNRAPFDLPEAESELVGGFHTEYSSLKFALFFLAEYINIVTVSALAATLFLGGWRAPWPISIWDGANTGWWPLLWFFAKVVVALFVFVWLRGTLPRLRYDQFMRFGWKVLVPVGLVWILVVATLRAVARESDLDAGQVAVFVGVPIALVLLGGLLLASRMRNRDTRVAAREAAAGGPAPAEPQVLDPRGRDRAPGGFPVPPMDLVVPPSPRLRRRESVGAGTVVGTGRRTSSTTPEEDDDV</sequence>
<organism evidence="9 10">
    <name type="scientific">Modestobacter marinus</name>
    <dbReference type="NCBI Taxonomy" id="477641"/>
    <lineage>
        <taxon>Bacteria</taxon>
        <taxon>Bacillati</taxon>
        <taxon>Actinomycetota</taxon>
        <taxon>Actinomycetes</taxon>
        <taxon>Geodermatophilales</taxon>
        <taxon>Geodermatophilaceae</taxon>
        <taxon>Modestobacter</taxon>
    </lineage>
</organism>
<evidence type="ECO:0000256" key="3">
    <source>
        <dbReference type="ARBA" id="ARBA00022989"/>
    </source>
</evidence>
<feature type="transmembrane region" description="Helical" evidence="5">
    <location>
        <begin position="308"/>
        <end position="328"/>
    </location>
</feature>
<keyword evidence="5" id="KW-0830">Ubiquinone</keyword>
<comment type="subunit">
    <text evidence="5">NDH-1 is composed of 14 different subunits. Subunits NuoA, H, J, K, L, M, N constitute the membrane sector of the complex.</text>
</comment>
<keyword evidence="3 5" id="KW-1133">Transmembrane helix</keyword>
<dbReference type="Proteomes" id="UP000552836">
    <property type="component" value="Unassembled WGS sequence"/>
</dbReference>
<dbReference type="InterPro" id="IPR018086">
    <property type="entry name" value="NADH_UbQ_OxRdtase_su1_CS"/>
</dbReference>
<comment type="caution">
    <text evidence="9">The sequence shown here is derived from an EMBL/GenBank/DDBJ whole genome shotgun (WGS) entry which is preliminary data.</text>
</comment>
<feature type="transmembrane region" description="Helical" evidence="5">
    <location>
        <begin position="20"/>
        <end position="44"/>
    </location>
</feature>
<feature type="transmembrane region" description="Helical" evidence="5">
    <location>
        <begin position="376"/>
        <end position="395"/>
    </location>
</feature>
<dbReference type="PANTHER" id="PTHR11432:SF3">
    <property type="entry name" value="NADH-UBIQUINONE OXIDOREDUCTASE CHAIN 1"/>
    <property type="match status" value="1"/>
</dbReference>
<accession>A0A846LQ39</accession>
<evidence type="ECO:0000313" key="11">
    <source>
        <dbReference type="Proteomes" id="UP000648663"/>
    </source>
</evidence>
<keyword evidence="2 5" id="KW-0812">Transmembrane</keyword>
<dbReference type="HAMAP" id="MF_01350">
    <property type="entry name" value="NDH1_NuoH"/>
    <property type="match status" value="1"/>
</dbReference>
<feature type="transmembrane region" description="Helical" evidence="5">
    <location>
        <begin position="91"/>
        <end position="112"/>
    </location>
</feature>
<evidence type="ECO:0000256" key="1">
    <source>
        <dbReference type="ARBA" id="ARBA00004141"/>
    </source>
</evidence>
<dbReference type="GO" id="GO:0005886">
    <property type="term" value="C:plasma membrane"/>
    <property type="evidence" value="ECO:0007669"/>
    <property type="project" value="UniProtKB-SubCell"/>
</dbReference>
<feature type="transmembrane region" description="Helical" evidence="5">
    <location>
        <begin position="176"/>
        <end position="199"/>
    </location>
</feature>
<dbReference type="EMBL" id="JAAMPA010000001">
    <property type="protein sequence ID" value="NIH67488.1"/>
    <property type="molecule type" value="Genomic_DNA"/>
</dbReference>
<proteinExistence type="inferred from homology"/>
<evidence type="ECO:0000256" key="5">
    <source>
        <dbReference type="HAMAP-Rule" id="MF_01350"/>
    </source>
</evidence>
<comment type="function">
    <text evidence="5">NDH-1 shuttles electrons from NADH, via FMN and iron-sulfur (Fe-S) centers, to quinones in the respiratory chain. The immediate electron acceptor for the enzyme in this species is believed to be ubiquinone. Couples the redox reaction to proton translocation (for every two electrons transferred, four hydrogen ions are translocated across the cytoplasmic membrane), and thus conserves the redox energy in a proton gradient. This subunit may bind ubiquinone.</text>
</comment>
<dbReference type="RefSeq" id="WP_166754889.1">
    <property type="nucleotide sequence ID" value="NZ_BAABJU010000001.1"/>
</dbReference>
<evidence type="ECO:0000313" key="9">
    <source>
        <dbReference type="EMBL" id="NIH67488.1"/>
    </source>
</evidence>
<dbReference type="GO" id="GO:0048038">
    <property type="term" value="F:quinone binding"/>
    <property type="evidence" value="ECO:0007669"/>
    <property type="project" value="UniProtKB-KW"/>
</dbReference>
<feature type="region of interest" description="Disordered" evidence="7">
    <location>
        <begin position="406"/>
        <end position="479"/>
    </location>
</feature>
<feature type="compositionally biased region" description="Low complexity" evidence="7">
    <location>
        <begin position="408"/>
        <end position="420"/>
    </location>
</feature>
<gene>
    <name evidence="5 8" type="primary">nuoH</name>
    <name evidence="9" type="ORF">FB380_001934</name>
    <name evidence="8" type="ORF">GCM10011589_09140</name>
</gene>
<reference evidence="8" key="1">
    <citation type="journal article" date="2014" name="Int. J. Syst. Evol. Microbiol.">
        <title>Complete genome of a new Firmicutes species belonging to the dominant human colonic microbiota ('Ruminococcus bicirculans') reveals two chromosomes and a selective capacity to utilize plant glucans.</title>
        <authorList>
            <consortium name="NISC Comparative Sequencing Program"/>
            <person name="Wegmann U."/>
            <person name="Louis P."/>
            <person name="Goesmann A."/>
            <person name="Henrissat B."/>
            <person name="Duncan S.H."/>
            <person name="Flint H.J."/>
        </authorList>
    </citation>
    <scope>NUCLEOTIDE SEQUENCE</scope>
    <source>
        <strain evidence="8">CGMCC 4.5581</strain>
    </source>
</reference>
<evidence type="ECO:0000256" key="2">
    <source>
        <dbReference type="ARBA" id="ARBA00022692"/>
    </source>
</evidence>
<evidence type="ECO:0000313" key="10">
    <source>
        <dbReference type="Proteomes" id="UP000552836"/>
    </source>
</evidence>
<dbReference type="GO" id="GO:0003954">
    <property type="term" value="F:NADH dehydrogenase activity"/>
    <property type="evidence" value="ECO:0007669"/>
    <property type="project" value="TreeGrafter"/>
</dbReference>
<dbReference type="EC" id="7.1.1.-" evidence="5"/>
<reference evidence="9 10" key="3">
    <citation type="submission" date="2020-02" db="EMBL/GenBank/DDBJ databases">
        <title>Sequencing the genomes of 1000 actinobacteria strains.</title>
        <authorList>
            <person name="Klenk H.-P."/>
        </authorList>
    </citation>
    <scope>NUCLEOTIDE SEQUENCE [LARGE SCALE GENOMIC DNA]</scope>
    <source>
        <strain evidence="9 10">DSM 45201</strain>
    </source>
</reference>